<dbReference type="SMART" id="SM00387">
    <property type="entry name" value="HATPase_c"/>
    <property type="match status" value="1"/>
</dbReference>
<feature type="transmembrane region" description="Helical" evidence="11">
    <location>
        <begin position="21"/>
        <end position="49"/>
    </location>
</feature>
<dbReference type="Gene3D" id="6.10.340.10">
    <property type="match status" value="1"/>
</dbReference>
<dbReference type="InterPro" id="IPR004358">
    <property type="entry name" value="Sig_transdc_His_kin-like_C"/>
</dbReference>
<evidence type="ECO:0000256" key="1">
    <source>
        <dbReference type="ARBA" id="ARBA00000085"/>
    </source>
</evidence>
<proteinExistence type="predicted"/>
<dbReference type="SMART" id="SM00388">
    <property type="entry name" value="HisKA"/>
    <property type="match status" value="1"/>
</dbReference>
<dbReference type="Pfam" id="PF00672">
    <property type="entry name" value="HAMP"/>
    <property type="match status" value="1"/>
</dbReference>
<evidence type="ECO:0000256" key="5">
    <source>
        <dbReference type="ARBA" id="ARBA00022679"/>
    </source>
</evidence>
<dbReference type="KEGG" id="goy:GLS_c09130"/>
<dbReference type="InterPro" id="IPR036890">
    <property type="entry name" value="HATPase_C_sf"/>
</dbReference>
<evidence type="ECO:0000313" key="15">
    <source>
        <dbReference type="Proteomes" id="UP000031656"/>
    </source>
</evidence>
<evidence type="ECO:0000256" key="7">
    <source>
        <dbReference type="ARBA" id="ARBA00022777"/>
    </source>
</evidence>
<dbReference type="RefSeq" id="WP_041111395.1">
    <property type="nucleotide sequence ID" value="NZ_CP004373.1"/>
</dbReference>
<dbReference type="PRINTS" id="PR00344">
    <property type="entry name" value="BCTRLSENSOR"/>
</dbReference>
<dbReference type="EMBL" id="CP004373">
    <property type="protein sequence ID" value="AHK70823.1"/>
    <property type="molecule type" value="Genomic_DNA"/>
</dbReference>
<dbReference type="AlphaFoldDB" id="A0A067Z2U1"/>
<sequence length="477" mass="52198">MFRRKVRRLGLFLKRRLRWPIRSAGLNFALAYGLVFVISAGAFLSFIWWNTTGQLDSQVEIAVQVDAADLSHRWAQGGPTALSLAIQDRLDQNVDDDELYLLVGPDGRKYAGNLPGWPVVITRLDTFYELAIKRDGFRTNAKMHAYPLTQGFRMIVGRDVRGRQLVRHVLTDTLIWAWIMVTLLAAGGALAIRRIFRQVVRSIARTTAAVAQGDLSQRIPLTGNETDLVGQTVNTMLERINRLMDGVKQVSNAIAHDLRTPIARARARLEDANRTATSTEELHAAIDRAVMDLDRVTSIFEALLRIAQLEAGARRAAFTVLDIRPLLEGLSELYEASVEDAGLHLDFRAGTVQPVNGDPHLLQQAVANLLDNAIKFAPPGTTITLSVDMQGERLAITVADQGPGMSEDDLSRASERFFRAETARNTPGAGLGLSLVQAVMSLHGGALELRAGELQTGQPGLSATLLLPVVPAVSRKG</sequence>
<keyword evidence="5 14" id="KW-0808">Transferase</keyword>
<keyword evidence="7" id="KW-0418">Kinase</keyword>
<keyword evidence="4" id="KW-0597">Phosphoprotein</keyword>
<feature type="domain" description="HAMP" evidence="13">
    <location>
        <begin position="194"/>
        <end position="245"/>
    </location>
</feature>
<evidence type="ECO:0000256" key="8">
    <source>
        <dbReference type="ARBA" id="ARBA00022989"/>
    </source>
</evidence>
<evidence type="ECO:0000256" key="3">
    <source>
        <dbReference type="ARBA" id="ARBA00012438"/>
    </source>
</evidence>
<dbReference type="InterPro" id="IPR003594">
    <property type="entry name" value="HATPase_dom"/>
</dbReference>
<dbReference type="GO" id="GO:0005886">
    <property type="term" value="C:plasma membrane"/>
    <property type="evidence" value="ECO:0007669"/>
    <property type="project" value="TreeGrafter"/>
</dbReference>
<dbReference type="SUPFAM" id="SSF55874">
    <property type="entry name" value="ATPase domain of HSP90 chaperone/DNA topoisomerase II/histidine kinase"/>
    <property type="match status" value="1"/>
</dbReference>
<dbReference type="SMART" id="SM00304">
    <property type="entry name" value="HAMP"/>
    <property type="match status" value="1"/>
</dbReference>
<evidence type="ECO:0000259" key="13">
    <source>
        <dbReference type="PROSITE" id="PS50885"/>
    </source>
</evidence>
<dbReference type="InterPro" id="IPR003660">
    <property type="entry name" value="HAMP_dom"/>
</dbReference>
<dbReference type="Pfam" id="PF02518">
    <property type="entry name" value="HATPase_c"/>
    <property type="match status" value="1"/>
</dbReference>
<reference evidence="14 15" key="1">
    <citation type="journal article" date="2015" name="Appl. Microbiol. Biotechnol.">
        <title>The consequence of an additional NADH dehydrogenase paralog on the growth of Gluconobacter oxydans DSM3504.</title>
        <authorList>
            <person name="Kostner D."/>
            <person name="Luchterhand B."/>
            <person name="Junker A."/>
            <person name="Volland S."/>
            <person name="Daniel R."/>
            <person name="Buchs J."/>
            <person name="Liebl W."/>
            <person name="Ehrenreich A."/>
        </authorList>
    </citation>
    <scope>NUCLEOTIDE SEQUENCE [LARGE SCALE GENOMIC DNA]</scope>
    <source>
        <strain evidence="14">DSM 3504</strain>
    </source>
</reference>
<dbReference type="PANTHER" id="PTHR45436">
    <property type="entry name" value="SENSOR HISTIDINE KINASE YKOH"/>
    <property type="match status" value="1"/>
</dbReference>
<dbReference type="InterPro" id="IPR003661">
    <property type="entry name" value="HisK_dim/P_dom"/>
</dbReference>
<name>A0A067Z2U1_GLUOY</name>
<evidence type="ECO:0000256" key="4">
    <source>
        <dbReference type="ARBA" id="ARBA00022553"/>
    </source>
</evidence>
<dbReference type="EC" id="2.7.13.3" evidence="3"/>
<keyword evidence="10 11" id="KW-0472">Membrane</keyword>
<dbReference type="InterPro" id="IPR036097">
    <property type="entry name" value="HisK_dim/P_sf"/>
</dbReference>
<evidence type="ECO:0000313" key="14">
    <source>
        <dbReference type="EMBL" id="AHK70823.1"/>
    </source>
</evidence>
<dbReference type="Gene3D" id="1.10.287.130">
    <property type="match status" value="1"/>
</dbReference>
<evidence type="ECO:0000259" key="12">
    <source>
        <dbReference type="PROSITE" id="PS50109"/>
    </source>
</evidence>
<dbReference type="HOGENOM" id="CLU_000445_89_6_5"/>
<dbReference type="SUPFAM" id="SSF47384">
    <property type="entry name" value="Homodimeric domain of signal transducing histidine kinase"/>
    <property type="match status" value="1"/>
</dbReference>
<dbReference type="InterPro" id="IPR050428">
    <property type="entry name" value="TCS_sensor_his_kinase"/>
</dbReference>
<comment type="subcellular location">
    <subcellularLocation>
        <location evidence="2">Membrane</location>
    </subcellularLocation>
</comment>
<dbReference type="Pfam" id="PF00512">
    <property type="entry name" value="HisKA"/>
    <property type="match status" value="1"/>
</dbReference>
<dbReference type="CDD" id="cd00075">
    <property type="entry name" value="HATPase"/>
    <property type="match status" value="1"/>
</dbReference>
<keyword evidence="8 11" id="KW-1133">Transmembrane helix</keyword>
<evidence type="ECO:0000256" key="2">
    <source>
        <dbReference type="ARBA" id="ARBA00004370"/>
    </source>
</evidence>
<feature type="domain" description="Histidine kinase" evidence="12">
    <location>
        <begin position="253"/>
        <end position="471"/>
    </location>
</feature>
<evidence type="ECO:0000256" key="9">
    <source>
        <dbReference type="ARBA" id="ARBA00023012"/>
    </source>
</evidence>
<comment type="catalytic activity">
    <reaction evidence="1">
        <text>ATP + protein L-histidine = ADP + protein N-phospho-L-histidine.</text>
        <dbReference type="EC" id="2.7.13.3"/>
    </reaction>
</comment>
<feature type="transmembrane region" description="Helical" evidence="11">
    <location>
        <begin position="175"/>
        <end position="196"/>
    </location>
</feature>
<dbReference type="PROSITE" id="PS50109">
    <property type="entry name" value="HIS_KIN"/>
    <property type="match status" value="1"/>
</dbReference>
<gene>
    <name evidence="14" type="primary">irlS</name>
    <name evidence="14" type="ORF">GLS_c09130</name>
</gene>
<organism evidence="14 15">
    <name type="scientific">Gluconobacter oxydans DSM 3504</name>
    <dbReference type="NCBI Taxonomy" id="1288313"/>
    <lineage>
        <taxon>Bacteria</taxon>
        <taxon>Pseudomonadati</taxon>
        <taxon>Pseudomonadota</taxon>
        <taxon>Alphaproteobacteria</taxon>
        <taxon>Acetobacterales</taxon>
        <taxon>Acetobacteraceae</taxon>
        <taxon>Gluconobacter</taxon>
    </lineage>
</organism>
<dbReference type="PROSITE" id="PS50885">
    <property type="entry name" value="HAMP"/>
    <property type="match status" value="1"/>
</dbReference>
<keyword evidence="6 11" id="KW-0812">Transmembrane</keyword>
<dbReference type="CDD" id="cd00082">
    <property type="entry name" value="HisKA"/>
    <property type="match status" value="1"/>
</dbReference>
<dbReference type="Gene3D" id="3.30.565.10">
    <property type="entry name" value="Histidine kinase-like ATPase, C-terminal domain"/>
    <property type="match status" value="1"/>
</dbReference>
<dbReference type="CDD" id="cd06225">
    <property type="entry name" value="HAMP"/>
    <property type="match status" value="1"/>
</dbReference>
<evidence type="ECO:0000256" key="6">
    <source>
        <dbReference type="ARBA" id="ARBA00022692"/>
    </source>
</evidence>
<evidence type="ECO:0000256" key="11">
    <source>
        <dbReference type="SAM" id="Phobius"/>
    </source>
</evidence>
<dbReference type="GO" id="GO:0000155">
    <property type="term" value="F:phosphorelay sensor kinase activity"/>
    <property type="evidence" value="ECO:0007669"/>
    <property type="project" value="InterPro"/>
</dbReference>
<dbReference type="PANTHER" id="PTHR45436:SF8">
    <property type="entry name" value="HISTIDINE KINASE"/>
    <property type="match status" value="1"/>
</dbReference>
<keyword evidence="9" id="KW-0902">Two-component regulatory system</keyword>
<accession>A0A067Z2U1</accession>
<dbReference type="InterPro" id="IPR005467">
    <property type="entry name" value="His_kinase_dom"/>
</dbReference>
<evidence type="ECO:0000256" key="10">
    <source>
        <dbReference type="ARBA" id="ARBA00023136"/>
    </source>
</evidence>
<dbReference type="Proteomes" id="UP000031656">
    <property type="component" value="Chromosome"/>
</dbReference>
<protein>
    <recommendedName>
        <fullName evidence="3">histidine kinase</fullName>
        <ecNumber evidence="3">2.7.13.3</ecNumber>
    </recommendedName>
</protein>
<dbReference type="GeneID" id="56905146"/>